<reference evidence="2 3" key="1">
    <citation type="submission" date="2019-01" db="EMBL/GenBank/DDBJ databases">
        <title>Sequencing of cultivated peanut Arachis hypogaea provides insights into genome evolution and oil improvement.</title>
        <authorList>
            <person name="Chen X."/>
        </authorList>
    </citation>
    <scope>NUCLEOTIDE SEQUENCE [LARGE SCALE GENOMIC DNA]</scope>
    <source>
        <strain evidence="3">cv. Fuhuasheng</strain>
        <tissue evidence="2">Leaves</tissue>
    </source>
</reference>
<dbReference type="EMBL" id="SDMP01000013">
    <property type="protein sequence ID" value="RYR22341.1"/>
    <property type="molecule type" value="Genomic_DNA"/>
</dbReference>
<proteinExistence type="predicted"/>
<dbReference type="InterPro" id="IPR035369">
    <property type="entry name" value="Nrap_D4"/>
</dbReference>
<evidence type="ECO:0000313" key="2">
    <source>
        <dbReference type="EMBL" id="RYR22341.1"/>
    </source>
</evidence>
<dbReference type="AlphaFoldDB" id="A0A445A7B2"/>
<evidence type="ECO:0000259" key="1">
    <source>
        <dbReference type="Pfam" id="PF17405"/>
    </source>
</evidence>
<dbReference type="STRING" id="3818.A0A445A7B2"/>
<accession>A0A445A7B2</accession>
<evidence type="ECO:0000313" key="3">
    <source>
        <dbReference type="Proteomes" id="UP000289738"/>
    </source>
</evidence>
<protein>
    <recommendedName>
        <fullName evidence="1">Nrap protein domain-containing protein</fullName>
    </recommendedName>
</protein>
<gene>
    <name evidence="2" type="ORF">Ahy_B03g067634</name>
</gene>
<feature type="domain" description="Nrap protein" evidence="1">
    <location>
        <begin position="34"/>
        <end position="89"/>
    </location>
</feature>
<organism evidence="2 3">
    <name type="scientific">Arachis hypogaea</name>
    <name type="common">Peanut</name>
    <dbReference type="NCBI Taxonomy" id="3818"/>
    <lineage>
        <taxon>Eukaryota</taxon>
        <taxon>Viridiplantae</taxon>
        <taxon>Streptophyta</taxon>
        <taxon>Embryophyta</taxon>
        <taxon>Tracheophyta</taxon>
        <taxon>Spermatophyta</taxon>
        <taxon>Magnoliopsida</taxon>
        <taxon>eudicotyledons</taxon>
        <taxon>Gunneridae</taxon>
        <taxon>Pentapetalae</taxon>
        <taxon>rosids</taxon>
        <taxon>fabids</taxon>
        <taxon>Fabales</taxon>
        <taxon>Fabaceae</taxon>
        <taxon>Papilionoideae</taxon>
        <taxon>50 kb inversion clade</taxon>
        <taxon>dalbergioids sensu lato</taxon>
        <taxon>Dalbergieae</taxon>
        <taxon>Pterocarpus clade</taxon>
        <taxon>Arachis</taxon>
    </lineage>
</organism>
<sequence>MGNLRGKRKSLCALYCWTWESTRVFRRHGVTCTATENDVDVLIAAYAFRLKILHERGLNLLNKEAENDKAKRVHSTDKKLSLHSQHATMINDVLKEKLEEQQIRKEEELARVKAQQVVLFHSASAEMI</sequence>
<keyword evidence="3" id="KW-1185">Reference proteome</keyword>
<dbReference type="Proteomes" id="UP000289738">
    <property type="component" value="Chromosome B03"/>
</dbReference>
<dbReference type="Pfam" id="PF17405">
    <property type="entry name" value="Nrap_D4"/>
    <property type="match status" value="1"/>
</dbReference>
<name>A0A445A7B2_ARAHY</name>
<comment type="caution">
    <text evidence="2">The sequence shown here is derived from an EMBL/GenBank/DDBJ whole genome shotgun (WGS) entry which is preliminary data.</text>
</comment>